<dbReference type="EMBL" id="KI912111">
    <property type="protein sequence ID" value="ETS84077.1"/>
    <property type="molecule type" value="Genomic_DNA"/>
</dbReference>
<dbReference type="Proteomes" id="UP000030651">
    <property type="component" value="Unassembled WGS sequence"/>
</dbReference>
<dbReference type="InParanoid" id="W3XF72"/>
<evidence type="ECO:0000313" key="2">
    <source>
        <dbReference type="Proteomes" id="UP000030651"/>
    </source>
</evidence>
<accession>W3XF72</accession>
<dbReference type="AlphaFoldDB" id="W3XF72"/>
<reference evidence="2" key="1">
    <citation type="journal article" date="2015" name="BMC Genomics">
        <title>Genomic and transcriptomic analysis of the endophytic fungus Pestalotiopsis fici reveals its lifestyle and high potential for synthesis of natural products.</title>
        <authorList>
            <person name="Wang X."/>
            <person name="Zhang X."/>
            <person name="Liu L."/>
            <person name="Xiang M."/>
            <person name="Wang W."/>
            <person name="Sun X."/>
            <person name="Che Y."/>
            <person name="Guo L."/>
            <person name="Liu G."/>
            <person name="Guo L."/>
            <person name="Wang C."/>
            <person name="Yin W.B."/>
            <person name="Stadler M."/>
            <person name="Zhang X."/>
            <person name="Liu X."/>
        </authorList>
    </citation>
    <scope>NUCLEOTIDE SEQUENCE [LARGE SCALE GENOMIC DNA]</scope>
    <source>
        <strain evidence="2">W106-1 / CGMCC3.15140</strain>
    </source>
</reference>
<sequence length="294" mass="28990">MNGTGTLDVYEGRGIVGCITERRQSTTMLITSTSAGVPVTLTLPTVTTITETSFALTINVSSTQPAGVNQAPAASGMGPDMATITNTAAVPDTAMVPDTVTVPATATAADAAAAPDIVLPPDTAAATTAVTTAPITTVPVTTAASNTALTSTATSNGTGQVTDTTHWTTTSRRSNVVATLSNDPSSDSLTTNTSVAPAVLATGNGGVQGTELTNPGGGVATSTKSDLKSSATVLAATDGTGGTQFLSNADGFQIGTTSSQAPNTKPPTMAAAITTLTIMVTSIMKEACTTQTSA</sequence>
<keyword evidence="2" id="KW-1185">Reference proteome</keyword>
<organism evidence="1 2">
    <name type="scientific">Pestalotiopsis fici (strain W106-1 / CGMCC3.15140)</name>
    <dbReference type="NCBI Taxonomy" id="1229662"/>
    <lineage>
        <taxon>Eukaryota</taxon>
        <taxon>Fungi</taxon>
        <taxon>Dikarya</taxon>
        <taxon>Ascomycota</taxon>
        <taxon>Pezizomycotina</taxon>
        <taxon>Sordariomycetes</taxon>
        <taxon>Xylariomycetidae</taxon>
        <taxon>Amphisphaeriales</taxon>
        <taxon>Sporocadaceae</taxon>
        <taxon>Pestalotiopsis</taxon>
    </lineage>
</organism>
<dbReference type="GeneID" id="19270966"/>
<dbReference type="KEGG" id="pfy:PFICI_05953"/>
<evidence type="ECO:0000313" key="1">
    <source>
        <dbReference type="EMBL" id="ETS84077.1"/>
    </source>
</evidence>
<dbReference type="RefSeq" id="XP_007832725.1">
    <property type="nucleotide sequence ID" value="XM_007834534.1"/>
</dbReference>
<protein>
    <submittedName>
        <fullName evidence="1">Uncharacterized protein</fullName>
    </submittedName>
</protein>
<proteinExistence type="predicted"/>
<name>W3XF72_PESFW</name>
<dbReference type="HOGENOM" id="CLU_947001_0_0_1"/>
<gene>
    <name evidence="1" type="ORF">PFICI_05953</name>
</gene>